<protein>
    <recommendedName>
        <fullName evidence="5">Sec-independent protein translocase protein TatC</fullName>
    </recommendedName>
</protein>
<dbReference type="Pfam" id="PF00902">
    <property type="entry name" value="TatC"/>
    <property type="match status" value="1"/>
</dbReference>
<evidence type="ECO:0000313" key="6">
    <source>
        <dbReference type="EMBL" id="TSB44931.1"/>
    </source>
</evidence>
<comment type="caution">
    <text evidence="5">Lacks conserved residue(s) required for the propagation of feature annotation.</text>
</comment>
<dbReference type="AlphaFoldDB" id="A0A553ZTY6"/>
<dbReference type="GO" id="GO:0043953">
    <property type="term" value="P:protein transport by the Tat complex"/>
    <property type="evidence" value="ECO:0007669"/>
    <property type="project" value="UniProtKB-UniRule"/>
</dbReference>
<keyword evidence="5" id="KW-0811">Translocation</keyword>
<dbReference type="PROSITE" id="PS01218">
    <property type="entry name" value="TATC"/>
    <property type="match status" value="1"/>
</dbReference>
<keyword evidence="4 5" id="KW-0472">Membrane</keyword>
<dbReference type="PANTHER" id="PTHR30371:SF0">
    <property type="entry name" value="SEC-INDEPENDENT PROTEIN TRANSLOCASE PROTEIN TATC, CHLOROPLASTIC-RELATED"/>
    <property type="match status" value="1"/>
</dbReference>
<keyword evidence="5" id="KW-0813">Transport</keyword>
<feature type="transmembrane region" description="Helical" evidence="5">
    <location>
        <begin position="154"/>
        <end position="180"/>
    </location>
</feature>
<keyword evidence="3 5" id="KW-1133">Transmembrane helix</keyword>
<evidence type="ECO:0000313" key="7">
    <source>
        <dbReference type="Proteomes" id="UP000318521"/>
    </source>
</evidence>
<dbReference type="InterPro" id="IPR019820">
    <property type="entry name" value="Sec-indep_translocase_CS"/>
</dbReference>
<evidence type="ECO:0000256" key="1">
    <source>
        <dbReference type="ARBA" id="ARBA00004141"/>
    </source>
</evidence>
<organism evidence="6 7">
    <name type="scientific">Alkalicoccobacillus porphyridii</name>
    <dbReference type="NCBI Taxonomy" id="2597270"/>
    <lineage>
        <taxon>Bacteria</taxon>
        <taxon>Bacillati</taxon>
        <taxon>Bacillota</taxon>
        <taxon>Bacilli</taxon>
        <taxon>Bacillales</taxon>
        <taxon>Bacillaceae</taxon>
        <taxon>Alkalicoccobacillus</taxon>
    </lineage>
</organism>
<dbReference type="HAMAP" id="MF_00902">
    <property type="entry name" value="TatC"/>
    <property type="match status" value="1"/>
</dbReference>
<dbReference type="GO" id="GO:0065002">
    <property type="term" value="P:intracellular protein transmembrane transport"/>
    <property type="evidence" value="ECO:0007669"/>
    <property type="project" value="TreeGrafter"/>
</dbReference>
<name>A0A553ZTY6_9BACI</name>
<reference evidence="6 7" key="1">
    <citation type="submission" date="2019-07" db="EMBL/GenBank/DDBJ databases">
        <authorList>
            <person name="Park Y.J."/>
            <person name="Jeong S.E."/>
            <person name="Jung H.S."/>
        </authorList>
    </citation>
    <scope>NUCLEOTIDE SEQUENCE [LARGE SCALE GENOMIC DNA]</scope>
    <source>
        <strain evidence="7">P16(2019)</strain>
    </source>
</reference>
<dbReference type="PRINTS" id="PR01840">
    <property type="entry name" value="TATCFAMILY"/>
</dbReference>
<accession>A0A553ZTY6</accession>
<comment type="similarity">
    <text evidence="5">Belongs to the TatC family.</text>
</comment>
<keyword evidence="5" id="KW-1003">Cell membrane</keyword>
<comment type="function">
    <text evidence="5">Part of the twin-arginine translocation (Tat) system that transports large folded proteins containing a characteristic twin-arginine motif in their signal peptide across membranes.</text>
</comment>
<dbReference type="NCBIfam" id="TIGR00945">
    <property type="entry name" value="tatC"/>
    <property type="match status" value="1"/>
</dbReference>
<keyword evidence="7" id="KW-1185">Reference proteome</keyword>
<comment type="subcellular location">
    <subcellularLocation>
        <location evidence="5">Cell membrane</location>
        <topology evidence="5">Multi-pass membrane protein</topology>
    </subcellularLocation>
    <subcellularLocation>
        <location evidence="1">Membrane</location>
        <topology evidence="1">Multi-pass membrane protein</topology>
    </subcellularLocation>
</comment>
<dbReference type="Proteomes" id="UP000318521">
    <property type="component" value="Unassembled WGS sequence"/>
</dbReference>
<gene>
    <name evidence="5 6" type="primary">tatC</name>
    <name evidence="6" type="ORF">FN960_18980</name>
</gene>
<feature type="transmembrane region" description="Helical" evidence="5">
    <location>
        <begin position="103"/>
        <end position="134"/>
    </location>
</feature>
<keyword evidence="5" id="KW-0653">Protein transport</keyword>
<evidence type="ECO:0000256" key="2">
    <source>
        <dbReference type="ARBA" id="ARBA00022692"/>
    </source>
</evidence>
<evidence type="ECO:0000256" key="4">
    <source>
        <dbReference type="ARBA" id="ARBA00023136"/>
    </source>
</evidence>
<evidence type="ECO:0000256" key="5">
    <source>
        <dbReference type="HAMAP-Rule" id="MF_00902"/>
    </source>
</evidence>
<feature type="transmembrane region" description="Helical" evidence="5">
    <location>
        <begin position="192"/>
        <end position="209"/>
    </location>
</feature>
<dbReference type="GO" id="GO:0009977">
    <property type="term" value="F:proton motive force dependent protein transmembrane transporter activity"/>
    <property type="evidence" value="ECO:0007669"/>
    <property type="project" value="TreeGrafter"/>
</dbReference>
<evidence type="ECO:0000256" key="3">
    <source>
        <dbReference type="ARBA" id="ARBA00022989"/>
    </source>
</evidence>
<dbReference type="EMBL" id="VLXZ01000017">
    <property type="protein sequence ID" value="TSB44931.1"/>
    <property type="molecule type" value="Genomic_DNA"/>
</dbReference>
<feature type="transmembrane region" description="Helical" evidence="5">
    <location>
        <begin position="20"/>
        <end position="44"/>
    </location>
</feature>
<dbReference type="RefSeq" id="WP_143850450.1">
    <property type="nucleotide sequence ID" value="NZ_VLXZ01000017.1"/>
</dbReference>
<feature type="transmembrane region" description="Helical" evidence="5">
    <location>
        <begin position="64"/>
        <end position="91"/>
    </location>
</feature>
<comment type="subunit">
    <text evidence="5">Forms a complex with TatA.</text>
</comment>
<proteinExistence type="inferred from homology"/>
<dbReference type="OrthoDB" id="9777044at2"/>
<sequence length="250" mass="29294">MKELDMSIWAHLEELRRRLFIVLVFFVVALMIGFFVSTPLITLLQQTPEARDLPMNAFKMTDPLRIYMTFAFAIGLVLIFPVILYQIWAFVKPGLHEKEQKATLAYIPIAFVLFLIGVAFAYFILFPLILSFMARMAERLSITEQYGINEYFAFLFQLIIPFGFLFQLPVVIMFLTRIGILTPDFLRKIRKYAYFVLLVIAGFITPPDLFSHLMVTVPLLLLYELSIWLSKLTYRKYKPYLTNENLKKEN</sequence>
<keyword evidence="2 5" id="KW-0812">Transmembrane</keyword>
<dbReference type="InterPro" id="IPR002033">
    <property type="entry name" value="TatC"/>
</dbReference>
<dbReference type="PANTHER" id="PTHR30371">
    <property type="entry name" value="SEC-INDEPENDENT PROTEIN TRANSLOCASE PROTEIN TATC"/>
    <property type="match status" value="1"/>
</dbReference>
<comment type="caution">
    <text evidence="6">The sequence shown here is derived from an EMBL/GenBank/DDBJ whole genome shotgun (WGS) entry which is preliminary data.</text>
</comment>
<dbReference type="GO" id="GO:0033281">
    <property type="term" value="C:TAT protein transport complex"/>
    <property type="evidence" value="ECO:0007669"/>
    <property type="project" value="UniProtKB-UniRule"/>
</dbReference>